<evidence type="ECO:0000313" key="15">
    <source>
        <dbReference type="Proteomes" id="UP000039046"/>
    </source>
</evidence>
<evidence type="ECO:0000313" key="14">
    <source>
        <dbReference type="EMBL" id="CEJ90587.1"/>
    </source>
</evidence>
<dbReference type="FunFam" id="3.40.50.620:FF:000045">
    <property type="entry name" value="Glutamate--tRNA ligase, mitochondrial"/>
    <property type="match status" value="1"/>
</dbReference>
<evidence type="ECO:0000256" key="7">
    <source>
        <dbReference type="ARBA" id="ARBA00022917"/>
    </source>
</evidence>
<protein>
    <recommendedName>
        <fullName evidence="10">Glutamate--tRNA ligase, mitochondrial</fullName>
        <ecNumber evidence="3">6.1.1.17</ecNumber>
    </recommendedName>
    <alternativeName>
        <fullName evidence="9">Glutamyl-tRNA synthetase</fullName>
    </alternativeName>
</protein>
<keyword evidence="5 11" id="KW-0547">Nucleotide-binding</keyword>
<evidence type="ECO:0000256" key="4">
    <source>
        <dbReference type="ARBA" id="ARBA00022598"/>
    </source>
</evidence>
<dbReference type="InterPro" id="IPR004527">
    <property type="entry name" value="Glu-tRNA-ligase_bac/mito"/>
</dbReference>
<dbReference type="Pfam" id="PF00749">
    <property type="entry name" value="tRNA-synt_1c"/>
    <property type="match status" value="1"/>
</dbReference>
<evidence type="ECO:0000256" key="10">
    <source>
        <dbReference type="ARBA" id="ARBA00072917"/>
    </source>
</evidence>
<name>A0A0A1TKZ0_9HYPO</name>
<evidence type="ECO:0000256" key="3">
    <source>
        <dbReference type="ARBA" id="ARBA00012835"/>
    </source>
</evidence>
<dbReference type="PANTHER" id="PTHR43311:SF2">
    <property type="entry name" value="GLUTAMATE--TRNA LIGASE, MITOCHONDRIAL-RELATED"/>
    <property type="match status" value="1"/>
</dbReference>
<keyword evidence="6 11" id="KW-0067">ATP-binding</keyword>
<feature type="domain" description="Glutamyl/glutaminyl-tRNA synthetase class Ib catalytic" evidence="13">
    <location>
        <begin position="108"/>
        <end position="391"/>
    </location>
</feature>
<dbReference type="InterPro" id="IPR049940">
    <property type="entry name" value="GluQ/Sye"/>
</dbReference>
<dbReference type="PANTHER" id="PTHR43311">
    <property type="entry name" value="GLUTAMATE--TRNA LIGASE"/>
    <property type="match status" value="1"/>
</dbReference>
<dbReference type="HAMAP" id="MF_00022">
    <property type="entry name" value="Glu_tRNA_synth_type1"/>
    <property type="match status" value="1"/>
</dbReference>
<dbReference type="GO" id="GO:0004818">
    <property type="term" value="F:glutamate-tRNA ligase activity"/>
    <property type="evidence" value="ECO:0007669"/>
    <property type="project" value="UniProtKB-EC"/>
</dbReference>
<evidence type="ECO:0000256" key="6">
    <source>
        <dbReference type="ARBA" id="ARBA00022840"/>
    </source>
</evidence>
<dbReference type="InterPro" id="IPR020058">
    <property type="entry name" value="Glu/Gln-tRNA-synth_Ib_cat-dom"/>
</dbReference>
<dbReference type="Proteomes" id="UP000039046">
    <property type="component" value="Unassembled WGS sequence"/>
</dbReference>
<reference evidence="14 15" key="1">
    <citation type="journal article" date="2015" name="Genome Announc.">
        <title>Draft Genome Sequence and Gene Annotation of the Entomopathogenic Fungus Verticillium hemipterigenum.</title>
        <authorList>
            <person name="Horn F."/>
            <person name="Habel A."/>
            <person name="Scharf D.H."/>
            <person name="Dworschak J."/>
            <person name="Brakhage A.A."/>
            <person name="Guthke R."/>
            <person name="Hertweck C."/>
            <person name="Linde J."/>
        </authorList>
    </citation>
    <scope>NUCLEOTIDE SEQUENCE [LARGE SCALE GENOMIC DNA]</scope>
</reference>
<comment type="similarity">
    <text evidence="2">Belongs to the class-I aminoacyl-tRNA synthetase family. Glutamate--tRNA ligase type 1 subfamily.</text>
</comment>
<dbReference type="InterPro" id="IPR014729">
    <property type="entry name" value="Rossmann-like_a/b/a_fold"/>
</dbReference>
<comment type="subcellular location">
    <subcellularLocation>
        <location evidence="1">Mitochondrion</location>
    </subcellularLocation>
</comment>
<dbReference type="EMBL" id="CDHN01000003">
    <property type="protein sequence ID" value="CEJ90587.1"/>
    <property type="molecule type" value="Genomic_DNA"/>
</dbReference>
<proteinExistence type="inferred from homology"/>
<organism evidence="14 15">
    <name type="scientific">[Torrubiella] hemipterigena</name>
    <dbReference type="NCBI Taxonomy" id="1531966"/>
    <lineage>
        <taxon>Eukaryota</taxon>
        <taxon>Fungi</taxon>
        <taxon>Dikarya</taxon>
        <taxon>Ascomycota</taxon>
        <taxon>Pezizomycotina</taxon>
        <taxon>Sordariomycetes</taxon>
        <taxon>Hypocreomycetidae</taxon>
        <taxon>Hypocreales</taxon>
        <taxon>Clavicipitaceae</taxon>
        <taxon>Clavicipitaceae incertae sedis</taxon>
        <taxon>'Torrubiella' clade</taxon>
    </lineage>
</organism>
<dbReference type="NCBIfam" id="TIGR00464">
    <property type="entry name" value="gltX_bact"/>
    <property type="match status" value="1"/>
</dbReference>
<dbReference type="PRINTS" id="PR00987">
    <property type="entry name" value="TRNASYNTHGLU"/>
</dbReference>
<keyword evidence="15" id="KW-1185">Reference proteome</keyword>
<dbReference type="SUPFAM" id="SSF52374">
    <property type="entry name" value="Nucleotidylyl transferase"/>
    <property type="match status" value="1"/>
</dbReference>
<evidence type="ECO:0000256" key="1">
    <source>
        <dbReference type="ARBA" id="ARBA00004173"/>
    </source>
</evidence>
<sequence>MSAYRCQCRLVAAQMSQCARKPIQLPTLLTQHRRLHITPTLRCSSHDKAPSTHTNPPVSSQGSSKSDSTPNKGFSALRNLKKRGQSAAAASPNAAGRIVLGQSTDQPIRTRFAPSPTGYVHLGSLRTALFNNVAARASKNGAFILRVEDTDQNRVVHDAEERLLEDLAWAGLKWDEGPDCGGPHGPYRQSERLPIYREHVNELINKGNAYRCFCTPEQLESQKKKLHEAGQPTVYPGTCRSVDDAESERRAANGEPHVVRFRSDKFGRPKTRDAIYGPFQKKDGEEDFVLIKSDGYPTYHFANVIDDHLMQITHVIRGEEWLISTPKHVALYEAFGWKVPTFAHLGLLVNDDGTKLSKRNASASISHYKNGDVFPMSLLAWLANLGSSFSAGTKPPRTIQEASDALTFKFTRGGIKLNYPKLAHYNSKYRDLLLKQPHTALSATETQVLDHHLIQPTLAAIHLATKEGTPAWHGQAPLVLIPQLAGDQAVASSYIHSVLYNRDGGFQDAQTLISQHPYLFWRVPNSVYHNSLQSHHATLDSRIIDAIEEVVSNREYWVDRATVSPVSALRERLEPKGIESTTIHNVLRLVGAGGIDVVSQSSGRMIMLLGRDEWCRRLNTVQKILAELN</sequence>
<feature type="compositionally biased region" description="Polar residues" evidence="12">
    <location>
        <begin position="51"/>
        <end position="72"/>
    </location>
</feature>
<gene>
    <name evidence="14" type="ORF">VHEMI06361</name>
</gene>
<dbReference type="CDD" id="cd00808">
    <property type="entry name" value="GluRS_core"/>
    <property type="match status" value="1"/>
</dbReference>
<dbReference type="AlphaFoldDB" id="A0A0A1TKZ0"/>
<dbReference type="InterPro" id="IPR033910">
    <property type="entry name" value="GluRS_core"/>
</dbReference>
<dbReference type="InterPro" id="IPR000924">
    <property type="entry name" value="Glu/Gln-tRNA-synth"/>
</dbReference>
<feature type="region of interest" description="Disordered" evidence="12">
    <location>
        <begin position="41"/>
        <end position="75"/>
    </location>
</feature>
<dbReference type="STRING" id="1531966.A0A0A1TKZ0"/>
<evidence type="ECO:0000256" key="2">
    <source>
        <dbReference type="ARBA" id="ARBA00007894"/>
    </source>
</evidence>
<dbReference type="GO" id="GO:0006424">
    <property type="term" value="P:glutamyl-tRNA aminoacylation"/>
    <property type="evidence" value="ECO:0007669"/>
    <property type="project" value="InterPro"/>
</dbReference>
<dbReference type="OrthoDB" id="428822at2759"/>
<evidence type="ECO:0000259" key="13">
    <source>
        <dbReference type="Pfam" id="PF00749"/>
    </source>
</evidence>
<dbReference type="EC" id="6.1.1.17" evidence="3"/>
<accession>A0A0A1TKZ0</accession>
<evidence type="ECO:0000256" key="12">
    <source>
        <dbReference type="SAM" id="MobiDB-lite"/>
    </source>
</evidence>
<dbReference type="HOGENOM" id="CLU_015768_7_0_1"/>
<evidence type="ECO:0000256" key="9">
    <source>
        <dbReference type="ARBA" id="ARBA00030865"/>
    </source>
</evidence>
<dbReference type="GO" id="GO:0008270">
    <property type="term" value="F:zinc ion binding"/>
    <property type="evidence" value="ECO:0007669"/>
    <property type="project" value="InterPro"/>
</dbReference>
<evidence type="ECO:0000256" key="5">
    <source>
        <dbReference type="ARBA" id="ARBA00022741"/>
    </source>
</evidence>
<keyword evidence="8 11" id="KW-0030">Aminoacyl-tRNA synthetase</keyword>
<dbReference type="Gene3D" id="3.40.50.620">
    <property type="entry name" value="HUPs"/>
    <property type="match status" value="1"/>
</dbReference>
<keyword evidence="4 11" id="KW-0436">Ligase</keyword>
<dbReference type="GO" id="GO:0005524">
    <property type="term" value="F:ATP binding"/>
    <property type="evidence" value="ECO:0007669"/>
    <property type="project" value="UniProtKB-KW"/>
</dbReference>
<keyword evidence="7 11" id="KW-0648">Protein biosynthesis</keyword>
<evidence type="ECO:0000256" key="11">
    <source>
        <dbReference type="RuleBase" id="RU363037"/>
    </source>
</evidence>
<dbReference type="GO" id="GO:0005739">
    <property type="term" value="C:mitochondrion"/>
    <property type="evidence" value="ECO:0007669"/>
    <property type="project" value="UniProtKB-SubCell"/>
</dbReference>
<evidence type="ECO:0000256" key="8">
    <source>
        <dbReference type="ARBA" id="ARBA00023146"/>
    </source>
</evidence>